<feature type="non-terminal residue" evidence="1">
    <location>
        <position position="1"/>
    </location>
</feature>
<protein>
    <submittedName>
        <fullName evidence="1">Uncharacterized protein</fullName>
    </submittedName>
</protein>
<dbReference type="EMBL" id="CADCVF010000057">
    <property type="protein sequence ID" value="CAA9462215.1"/>
    <property type="molecule type" value="Genomic_DNA"/>
</dbReference>
<dbReference type="AlphaFoldDB" id="A0A6J4R799"/>
<proteinExistence type="predicted"/>
<organism evidence="1">
    <name type="scientific">uncultured Rubrobacteraceae bacterium</name>
    <dbReference type="NCBI Taxonomy" id="349277"/>
    <lineage>
        <taxon>Bacteria</taxon>
        <taxon>Bacillati</taxon>
        <taxon>Actinomycetota</taxon>
        <taxon>Rubrobacteria</taxon>
        <taxon>Rubrobacterales</taxon>
        <taxon>Rubrobacteraceae</taxon>
        <taxon>environmental samples</taxon>
    </lineage>
</organism>
<accession>A0A6J4R799</accession>
<evidence type="ECO:0000313" key="1">
    <source>
        <dbReference type="EMBL" id="CAA9462215.1"/>
    </source>
</evidence>
<gene>
    <name evidence="1" type="ORF">AVDCRST_MAG58-2832</name>
</gene>
<name>A0A6J4R799_9ACTN</name>
<feature type="non-terminal residue" evidence="1">
    <location>
        <position position="56"/>
    </location>
</feature>
<sequence>ERGLSIRPGRLRMRSCGGDAPRDYVARRRSRVGRGGGVCASPRARTYDNGLAGGAV</sequence>
<reference evidence="1" key="1">
    <citation type="submission" date="2020-02" db="EMBL/GenBank/DDBJ databases">
        <authorList>
            <person name="Meier V. D."/>
        </authorList>
    </citation>
    <scope>NUCLEOTIDE SEQUENCE</scope>
    <source>
        <strain evidence="1">AVDCRST_MAG58</strain>
    </source>
</reference>